<evidence type="ECO:0000256" key="3">
    <source>
        <dbReference type="ARBA" id="ARBA00022842"/>
    </source>
</evidence>
<gene>
    <name evidence="5" type="ORF">GRF29_103g1190167</name>
</gene>
<dbReference type="InterPro" id="IPR008949">
    <property type="entry name" value="Isoprenoid_synthase_dom_sf"/>
</dbReference>
<keyword evidence="4" id="KW-0479">Metal-binding</keyword>
<evidence type="ECO:0000256" key="4">
    <source>
        <dbReference type="RuleBase" id="RU366034"/>
    </source>
</evidence>
<sequence length="344" mass="39163">MALLAPSPFTDISPPDSPKARAAVLWKIPTSAWSPRCHPLVVSVTEEVNQYFLTRWNWPSERSKKVFIAADFSRVTCLYFPLSRNDRIVLACKLLAVLFLVDDELEEMSLEEGKAYNDSLIATSKGEIPVDGKLQQSNSKDDSHATLASRPAQVILQDIWQGMREHDYELANSVLEPTFTFMRAQTDKERLNMKGLGNYLKYRERDVGKAYVILCLYISSASESALVKQLEHNCSRQISIVNDIYSYEKEYKASLEMNTEGAVLCSAVSIFSEEAGMAIEASKRVLWGMVREWEMIHDSLVMEALETENVDETVLRNYVKGLEYQMSGNELWSKTTPRYHKVDM</sequence>
<comment type="cofactor">
    <cofactor evidence="1 4">
        <name>Mg(2+)</name>
        <dbReference type="ChEBI" id="CHEBI:18420"/>
    </cofactor>
</comment>
<dbReference type="PANTHER" id="PTHR35201:SF4">
    <property type="entry name" value="BETA-PINACENE SYNTHASE-RELATED"/>
    <property type="match status" value="1"/>
</dbReference>
<dbReference type="EMBL" id="WVTA01000009">
    <property type="protein sequence ID" value="KAK3207498.1"/>
    <property type="molecule type" value="Genomic_DNA"/>
</dbReference>
<evidence type="ECO:0000256" key="2">
    <source>
        <dbReference type="ARBA" id="ARBA00006333"/>
    </source>
</evidence>
<dbReference type="GO" id="GO:0008299">
    <property type="term" value="P:isoprenoid biosynthetic process"/>
    <property type="evidence" value="ECO:0007669"/>
    <property type="project" value="UniProtKB-ARBA"/>
</dbReference>
<keyword evidence="6" id="KW-1185">Reference proteome</keyword>
<evidence type="ECO:0000256" key="1">
    <source>
        <dbReference type="ARBA" id="ARBA00001946"/>
    </source>
</evidence>
<evidence type="ECO:0000313" key="5">
    <source>
        <dbReference type="EMBL" id="KAK3207498.1"/>
    </source>
</evidence>
<accession>A0AAN6RES6</accession>
<keyword evidence="3 4" id="KW-0460">Magnesium</keyword>
<comment type="caution">
    <text evidence="5">The sequence shown here is derived from an EMBL/GenBank/DDBJ whole genome shotgun (WGS) entry which is preliminary data.</text>
</comment>
<comment type="similarity">
    <text evidence="2 4">Belongs to the terpene synthase family.</text>
</comment>
<dbReference type="Pfam" id="PF19086">
    <property type="entry name" value="Terpene_syn_C_2"/>
    <property type="match status" value="1"/>
</dbReference>
<dbReference type="GO" id="GO:0046872">
    <property type="term" value="F:metal ion binding"/>
    <property type="evidence" value="ECO:0007669"/>
    <property type="project" value="UniProtKB-KW"/>
</dbReference>
<dbReference type="InterPro" id="IPR034686">
    <property type="entry name" value="Terpene_cyclase-like_2"/>
</dbReference>
<keyword evidence="4" id="KW-0456">Lyase</keyword>
<protein>
    <recommendedName>
        <fullName evidence="4">Terpene synthase</fullName>
        <ecNumber evidence="4">4.2.3.-</ecNumber>
    </recommendedName>
</protein>
<dbReference type="AlphaFoldDB" id="A0AAN6RES6"/>
<name>A0AAN6RES6_9PLEO</name>
<dbReference type="Gene3D" id="1.10.600.10">
    <property type="entry name" value="Farnesyl Diphosphate Synthase"/>
    <property type="match status" value="1"/>
</dbReference>
<proteinExistence type="inferred from homology"/>
<dbReference type="Proteomes" id="UP001280581">
    <property type="component" value="Unassembled WGS sequence"/>
</dbReference>
<organism evidence="5 6">
    <name type="scientific">Pseudopithomyces chartarum</name>
    <dbReference type="NCBI Taxonomy" id="1892770"/>
    <lineage>
        <taxon>Eukaryota</taxon>
        <taxon>Fungi</taxon>
        <taxon>Dikarya</taxon>
        <taxon>Ascomycota</taxon>
        <taxon>Pezizomycotina</taxon>
        <taxon>Dothideomycetes</taxon>
        <taxon>Pleosporomycetidae</taxon>
        <taxon>Pleosporales</taxon>
        <taxon>Massarineae</taxon>
        <taxon>Didymosphaeriaceae</taxon>
        <taxon>Pseudopithomyces</taxon>
    </lineage>
</organism>
<dbReference type="SUPFAM" id="SSF48576">
    <property type="entry name" value="Terpenoid synthases"/>
    <property type="match status" value="1"/>
</dbReference>
<dbReference type="EC" id="4.2.3.-" evidence="4"/>
<dbReference type="PANTHER" id="PTHR35201">
    <property type="entry name" value="TERPENE SYNTHASE"/>
    <property type="match status" value="1"/>
</dbReference>
<dbReference type="GO" id="GO:0010333">
    <property type="term" value="F:terpene synthase activity"/>
    <property type="evidence" value="ECO:0007669"/>
    <property type="project" value="InterPro"/>
</dbReference>
<reference evidence="5 6" key="1">
    <citation type="submission" date="2021-02" db="EMBL/GenBank/DDBJ databases">
        <title>Genome assembly of Pseudopithomyces chartarum.</title>
        <authorList>
            <person name="Jauregui R."/>
            <person name="Singh J."/>
            <person name="Voisey C."/>
        </authorList>
    </citation>
    <scope>NUCLEOTIDE SEQUENCE [LARGE SCALE GENOMIC DNA]</scope>
    <source>
        <strain evidence="5 6">AGR01</strain>
    </source>
</reference>
<evidence type="ECO:0000313" key="6">
    <source>
        <dbReference type="Proteomes" id="UP001280581"/>
    </source>
</evidence>